<accession>A0A928KWR6</accession>
<dbReference type="AlphaFoldDB" id="A0A928KWR6"/>
<sequence>MAQRIGRYTLQMTNRPTIEGFASVVGKKEMQGPLSSFFDLSFEDTTLGESSWEKAESRLQTEAVNLALRKAGVTAQDIDYIFAGDLLNQCLSSTFGLRSLDIPFLGQFGACSTMAQTLALASIVVESGAARKAAAVTSSHFCSAERQFRLPLEYGGQRTPTAQWTATASGSVIVGTSGKGPFVADVTVGRIVDLGIKDAANMGAAMAPAAAQTISDFLQDTGTMPKDYDLILTGDLGLIGTKLVRQILADNSLDITDVHNDCGMMLYDREKQDVHAGGSGCGCSASVLCSVILRRLQSRELNNVLFIATGALTSTTSQQQGESVPGVAHLVHLTSA</sequence>
<dbReference type="EMBL" id="SVNY01000003">
    <property type="protein sequence ID" value="MBE6833455.1"/>
    <property type="molecule type" value="Genomic_DNA"/>
</dbReference>
<evidence type="ECO:0000313" key="2">
    <source>
        <dbReference type="Proteomes" id="UP000754750"/>
    </source>
</evidence>
<dbReference type="NCBIfam" id="TIGR02845">
    <property type="entry name" value="spore_V_AD"/>
    <property type="match status" value="1"/>
</dbReference>
<dbReference type="Proteomes" id="UP000754750">
    <property type="component" value="Unassembled WGS sequence"/>
</dbReference>
<dbReference type="SUPFAM" id="SSF53901">
    <property type="entry name" value="Thiolase-like"/>
    <property type="match status" value="1"/>
</dbReference>
<dbReference type="PIRSF" id="PIRSF011570">
    <property type="entry name" value="SpoVAD"/>
    <property type="match status" value="1"/>
</dbReference>
<comment type="caution">
    <text evidence="1">The sequence shown here is derived from an EMBL/GenBank/DDBJ whole genome shotgun (WGS) entry which is preliminary data.</text>
</comment>
<reference evidence="1" key="1">
    <citation type="submission" date="2019-04" db="EMBL/GenBank/DDBJ databases">
        <title>Evolution of Biomass-Degrading Anaerobic Consortia Revealed by Metagenomics.</title>
        <authorList>
            <person name="Peng X."/>
        </authorList>
    </citation>
    <scope>NUCLEOTIDE SEQUENCE</scope>
    <source>
        <strain evidence="1">SIG551</strain>
    </source>
</reference>
<gene>
    <name evidence="1" type="primary">spoVAD</name>
    <name evidence="1" type="ORF">E7512_07735</name>
</gene>
<name>A0A928KWR6_9FIRM</name>
<dbReference type="GO" id="GO:0016746">
    <property type="term" value="F:acyltransferase activity"/>
    <property type="evidence" value="ECO:0007669"/>
    <property type="project" value="InterPro"/>
</dbReference>
<dbReference type="Gene3D" id="3.40.47.40">
    <property type="entry name" value="Stage V sporulation protein AD"/>
    <property type="match status" value="1"/>
</dbReference>
<dbReference type="RefSeq" id="WP_326840366.1">
    <property type="nucleotide sequence ID" value="NZ_JBKWRC010000002.1"/>
</dbReference>
<evidence type="ECO:0000313" key="1">
    <source>
        <dbReference type="EMBL" id="MBE6833455.1"/>
    </source>
</evidence>
<dbReference type="NCBIfam" id="NF006160">
    <property type="entry name" value="PRK08304.1"/>
    <property type="match status" value="1"/>
</dbReference>
<dbReference type="InterPro" id="IPR038369">
    <property type="entry name" value="SpoVAD_sf"/>
</dbReference>
<dbReference type="InterPro" id="IPR010894">
    <property type="entry name" value="SpoVAD"/>
</dbReference>
<dbReference type="InterPro" id="IPR016039">
    <property type="entry name" value="Thiolase-like"/>
</dbReference>
<protein>
    <submittedName>
        <fullName evidence="1">Stage V sporulation protein AD</fullName>
    </submittedName>
</protein>
<proteinExistence type="predicted"/>
<dbReference type="Pfam" id="PF07451">
    <property type="entry name" value="SpoVAD"/>
    <property type="match status" value="1"/>
</dbReference>
<organism evidence="1 2">
    <name type="scientific">Faecalispora sporosphaeroides</name>
    <dbReference type="NCBI Taxonomy" id="1549"/>
    <lineage>
        <taxon>Bacteria</taxon>
        <taxon>Bacillati</taxon>
        <taxon>Bacillota</taxon>
        <taxon>Clostridia</taxon>
        <taxon>Eubacteriales</taxon>
        <taxon>Oscillospiraceae</taxon>
        <taxon>Faecalispora</taxon>
    </lineage>
</organism>